<feature type="transmembrane region" description="Helical" evidence="1">
    <location>
        <begin position="356"/>
        <end position="378"/>
    </location>
</feature>
<feature type="transmembrane region" description="Helical" evidence="1">
    <location>
        <begin position="233"/>
        <end position="254"/>
    </location>
</feature>
<feature type="transmembrane region" description="Helical" evidence="1">
    <location>
        <begin position="83"/>
        <end position="111"/>
    </location>
</feature>
<feature type="transmembrane region" description="Helical" evidence="1">
    <location>
        <begin position="34"/>
        <end position="52"/>
    </location>
</feature>
<feature type="transmembrane region" description="Helical" evidence="1">
    <location>
        <begin position="282"/>
        <end position="303"/>
    </location>
</feature>
<dbReference type="Proteomes" id="UP000001880">
    <property type="component" value="Chromosome"/>
</dbReference>
<proteinExistence type="predicted"/>
<feature type="transmembrane region" description="Helical" evidence="1">
    <location>
        <begin position="185"/>
        <end position="212"/>
    </location>
</feature>
<keyword evidence="1" id="KW-0812">Transmembrane</keyword>
<feature type="transmembrane region" description="Helical" evidence="1">
    <location>
        <begin position="148"/>
        <end position="165"/>
    </location>
</feature>
<keyword evidence="1" id="KW-1133">Transmembrane helix</keyword>
<dbReference type="STRING" id="502025.Hoch_4676"/>
<dbReference type="eggNOG" id="COG1914">
    <property type="taxonomic scope" value="Bacteria"/>
</dbReference>
<dbReference type="AlphaFoldDB" id="D0LRD9"/>
<dbReference type="KEGG" id="hoh:Hoch_4676"/>
<protein>
    <submittedName>
        <fullName evidence="2">Transporter</fullName>
    </submittedName>
</protein>
<feature type="transmembrane region" description="Helical" evidence="1">
    <location>
        <begin position="117"/>
        <end position="136"/>
    </location>
</feature>
<dbReference type="NCBIfam" id="NF037982">
    <property type="entry name" value="Nramp_1"/>
    <property type="match status" value="1"/>
</dbReference>
<accession>D0LRD9</accession>
<keyword evidence="1" id="KW-0472">Membrane</keyword>
<evidence type="ECO:0000313" key="2">
    <source>
        <dbReference type="EMBL" id="ACY17167.1"/>
    </source>
</evidence>
<reference evidence="2 3" key="1">
    <citation type="journal article" date="2010" name="Stand. Genomic Sci.">
        <title>Complete genome sequence of Haliangium ochraceum type strain (SMP-2).</title>
        <authorList>
            <consortium name="US DOE Joint Genome Institute (JGI-PGF)"/>
            <person name="Ivanova N."/>
            <person name="Daum C."/>
            <person name="Lang E."/>
            <person name="Abt B."/>
            <person name="Kopitz M."/>
            <person name="Saunders E."/>
            <person name="Lapidus A."/>
            <person name="Lucas S."/>
            <person name="Glavina Del Rio T."/>
            <person name="Nolan M."/>
            <person name="Tice H."/>
            <person name="Copeland A."/>
            <person name="Cheng J.F."/>
            <person name="Chen F."/>
            <person name="Bruce D."/>
            <person name="Goodwin L."/>
            <person name="Pitluck S."/>
            <person name="Mavromatis K."/>
            <person name="Pati A."/>
            <person name="Mikhailova N."/>
            <person name="Chen A."/>
            <person name="Palaniappan K."/>
            <person name="Land M."/>
            <person name="Hauser L."/>
            <person name="Chang Y.J."/>
            <person name="Jeffries C.D."/>
            <person name="Detter J.C."/>
            <person name="Brettin T."/>
            <person name="Rohde M."/>
            <person name="Goker M."/>
            <person name="Bristow J."/>
            <person name="Markowitz V."/>
            <person name="Eisen J.A."/>
            <person name="Hugenholtz P."/>
            <person name="Kyrpides N.C."/>
            <person name="Klenk H.P."/>
        </authorList>
    </citation>
    <scope>NUCLEOTIDE SEQUENCE [LARGE SCALE GENOMIC DNA]</scope>
    <source>
        <strain evidence="3">DSM 14365 / CIP 107738 / JCM 11303 / AJ 13395 / SMP-2</strain>
    </source>
</reference>
<evidence type="ECO:0000313" key="3">
    <source>
        <dbReference type="Proteomes" id="UP000001880"/>
    </source>
</evidence>
<organism evidence="2 3">
    <name type="scientific">Haliangium ochraceum (strain DSM 14365 / JCM 11303 / SMP-2)</name>
    <dbReference type="NCBI Taxonomy" id="502025"/>
    <lineage>
        <taxon>Bacteria</taxon>
        <taxon>Pseudomonadati</taxon>
        <taxon>Myxococcota</taxon>
        <taxon>Polyangia</taxon>
        <taxon>Haliangiales</taxon>
        <taxon>Kofleriaceae</taxon>
        <taxon>Haliangium</taxon>
    </lineage>
</organism>
<dbReference type="HOGENOM" id="CLU_640842_0_0_7"/>
<feature type="transmembrane region" description="Helical" evidence="1">
    <location>
        <begin position="331"/>
        <end position="350"/>
    </location>
</feature>
<feature type="transmembrane region" description="Helical" evidence="1">
    <location>
        <begin position="399"/>
        <end position="418"/>
    </location>
</feature>
<name>D0LRD9_HALO1</name>
<gene>
    <name evidence="2" type="ordered locus">Hoch_4676</name>
</gene>
<keyword evidence="3" id="KW-1185">Reference proteome</keyword>
<sequence length="422" mass="44641">MRDVRAFLVQTLGPGLLFAGTAVGVSHLVQSTRAGASFGLSLVALIIAANILKYPAFSFGPRYAAATGRSLLDGYRRQGRWALLLYAVATVGTMFTVQAGVTLVNAALVIAVFEPGISVISVSALLLVGCFLLLVVGRYPWLDRLMKVIVTALTLLTLVATALVLPRIAWGEMRLWPSAAEWNPALIAFVAPLLGWMPSGIDVSVWSSLWTLAKRGDTRHAPSVSEALLDFRIGYVATALLAVCFVFLGAGVLYGAPLELAASPGAFANQVISLYTATLGDWSRYVIGGCACAVMFSTTLTVMDGFPRALAALVECVRAGEHEPRDGVGRAYWVVLVLLASGALLIIHQLAASRNFTLLIDVATALTFVTAPVVAGLNHRAMFAADVPEAGRPGAGMRWFSLSSVALFGGCALLWLYVQLAG</sequence>
<dbReference type="EMBL" id="CP001804">
    <property type="protein sequence ID" value="ACY17167.1"/>
    <property type="molecule type" value="Genomic_DNA"/>
</dbReference>
<evidence type="ECO:0000256" key="1">
    <source>
        <dbReference type="SAM" id="Phobius"/>
    </source>
</evidence>